<dbReference type="Proteomes" id="UP001190700">
    <property type="component" value="Unassembled WGS sequence"/>
</dbReference>
<organism evidence="2 3">
    <name type="scientific">Cymbomonas tetramitiformis</name>
    <dbReference type="NCBI Taxonomy" id="36881"/>
    <lineage>
        <taxon>Eukaryota</taxon>
        <taxon>Viridiplantae</taxon>
        <taxon>Chlorophyta</taxon>
        <taxon>Pyramimonadophyceae</taxon>
        <taxon>Pyramimonadales</taxon>
        <taxon>Pyramimonadaceae</taxon>
        <taxon>Cymbomonas</taxon>
    </lineage>
</organism>
<dbReference type="InterPro" id="IPR025197">
    <property type="entry name" value="DUF4116"/>
</dbReference>
<reference evidence="2 3" key="1">
    <citation type="journal article" date="2015" name="Genome Biol. Evol.">
        <title>Comparative Genomics of a Bacterivorous Green Alga Reveals Evolutionary Causalities and Consequences of Phago-Mixotrophic Mode of Nutrition.</title>
        <authorList>
            <person name="Burns J.A."/>
            <person name="Paasch A."/>
            <person name="Narechania A."/>
            <person name="Kim E."/>
        </authorList>
    </citation>
    <scope>NUCLEOTIDE SEQUENCE [LARGE SCALE GENOMIC DNA]</scope>
    <source>
        <strain evidence="2 3">PLY_AMNH</strain>
    </source>
</reference>
<evidence type="ECO:0000259" key="1">
    <source>
        <dbReference type="Pfam" id="PF13475"/>
    </source>
</evidence>
<feature type="domain" description="DUF4116" evidence="1">
    <location>
        <begin position="269"/>
        <end position="320"/>
    </location>
</feature>
<comment type="caution">
    <text evidence="2">The sequence shown here is derived from an EMBL/GenBank/DDBJ whole genome shotgun (WGS) entry which is preliminary data.</text>
</comment>
<feature type="domain" description="DUF4116" evidence="1">
    <location>
        <begin position="169"/>
        <end position="217"/>
    </location>
</feature>
<dbReference type="Pfam" id="PF13475">
    <property type="entry name" value="DUF4116"/>
    <property type="match status" value="3"/>
</dbReference>
<sequence length="354" mass="38703">MFPAASGGEAGQWCHDGKGNGHHLAAVTERELQVINDIQTQRSAADGKAAYISAPDDIKSSRAVVMTFVQRFWSELGEVAMPLREEVDVILAALRNCPSTDSRKRCFRAVPEPDVLSADKGFMLQAMQVDPHLIEVASAALMKDREFILSAASLAGLTTLHHAEVFRGDRDVVLAAVQQNGQALMWATEELKDDLHIALAAVQNNADAVNEVSQRLRGVKDVMLLAVQQKGELLRLASDDLKEDLEVVQAALAQGGKALEHVGGAVKADRELVKSAIRDCGRVFEHASEGLRSDKELLLLALSDKNSYGWPFRFASAALRDDPEALLAALSHQAQLLRFVETRSWRCLPLRLMV</sequence>
<name>A0AAE0BEZ4_9CHLO</name>
<feature type="domain" description="DUF4116" evidence="1">
    <location>
        <begin position="220"/>
        <end position="262"/>
    </location>
</feature>
<protein>
    <recommendedName>
        <fullName evidence="1">DUF4116 domain-containing protein</fullName>
    </recommendedName>
</protein>
<gene>
    <name evidence="2" type="ORF">CYMTET_54409</name>
</gene>
<proteinExistence type="predicted"/>
<dbReference type="AlphaFoldDB" id="A0AAE0BEZ4"/>
<evidence type="ECO:0000313" key="2">
    <source>
        <dbReference type="EMBL" id="KAK3235378.1"/>
    </source>
</evidence>
<evidence type="ECO:0000313" key="3">
    <source>
        <dbReference type="Proteomes" id="UP001190700"/>
    </source>
</evidence>
<dbReference type="EMBL" id="LGRX02035303">
    <property type="protein sequence ID" value="KAK3235378.1"/>
    <property type="molecule type" value="Genomic_DNA"/>
</dbReference>
<accession>A0AAE0BEZ4</accession>
<keyword evidence="3" id="KW-1185">Reference proteome</keyword>